<protein>
    <submittedName>
        <fullName evidence="3">Septum formation protein Maf</fullName>
    </submittedName>
</protein>
<dbReference type="InterPro" id="IPR029001">
    <property type="entry name" value="ITPase-like_fam"/>
</dbReference>
<dbReference type="Pfam" id="PF02545">
    <property type="entry name" value="Maf"/>
    <property type="match status" value="1"/>
</dbReference>
<proteinExistence type="inferred from homology"/>
<keyword evidence="2" id="KW-0378">Hydrolase</keyword>
<dbReference type="CDD" id="cd00555">
    <property type="entry name" value="Maf"/>
    <property type="match status" value="1"/>
</dbReference>
<gene>
    <name evidence="3" type="ORF">FUSO3_05805</name>
</gene>
<evidence type="ECO:0000256" key="2">
    <source>
        <dbReference type="ARBA" id="ARBA00022801"/>
    </source>
</evidence>
<sequence length="224" mass="25803">SVNGSSPLGSAIFFIFWKRIMLMIYDTKMERKVYKMETIILASKSPRRKEILEMLDWNFEVCSQETEEVFDEEKSIEENMQRIAMQKAKAVIEGHENSLILACDTMVVVENKIFGKPKNIEEAKAMLKSLSGKYSYVYSAVALLHVTKGLKKSFVEKTKIYFREISEEEMEKYIATGEPMDKAGAYAIQGKASIFIQKIEGDYWNVVGLPIARIYQTLKEWGYL</sequence>
<evidence type="ECO:0000313" key="4">
    <source>
        <dbReference type="Proteomes" id="UP000027473"/>
    </source>
</evidence>
<dbReference type="InterPro" id="IPR003697">
    <property type="entry name" value="Maf-like"/>
</dbReference>
<dbReference type="HAMAP" id="MF_00528">
    <property type="entry name" value="Maf"/>
    <property type="match status" value="1"/>
</dbReference>
<comment type="cofactor">
    <cofactor evidence="1">
        <name>a divalent metal cation</name>
        <dbReference type="ChEBI" id="CHEBI:60240"/>
    </cofactor>
</comment>
<dbReference type="AlphaFoldDB" id="A0AB73BW62"/>
<evidence type="ECO:0000256" key="1">
    <source>
        <dbReference type="ARBA" id="ARBA00001968"/>
    </source>
</evidence>
<accession>A0AB73BW62</accession>
<dbReference type="RefSeq" id="WP_261658988.1">
    <property type="nucleotide sequence ID" value="NZ_JAAC01000090.1"/>
</dbReference>
<dbReference type="SUPFAM" id="SSF52972">
    <property type="entry name" value="ITPase-like"/>
    <property type="match status" value="1"/>
</dbReference>
<dbReference type="GO" id="GO:0047429">
    <property type="term" value="F:nucleoside triphosphate diphosphatase activity"/>
    <property type="evidence" value="ECO:0007669"/>
    <property type="project" value="InterPro"/>
</dbReference>
<dbReference type="PIRSF" id="PIRSF006305">
    <property type="entry name" value="Maf"/>
    <property type="match status" value="1"/>
</dbReference>
<organism evidence="3 4">
    <name type="scientific">Fusobacterium necrophorum BL</name>
    <dbReference type="NCBI Taxonomy" id="1441732"/>
    <lineage>
        <taxon>Bacteria</taxon>
        <taxon>Fusobacteriati</taxon>
        <taxon>Fusobacteriota</taxon>
        <taxon>Fusobacteriia</taxon>
        <taxon>Fusobacteriales</taxon>
        <taxon>Fusobacteriaceae</taxon>
        <taxon>Fusobacterium</taxon>
    </lineage>
</organism>
<dbReference type="EMBL" id="JAAC01000090">
    <property type="protein sequence ID" value="KDE63240.1"/>
    <property type="molecule type" value="Genomic_DNA"/>
</dbReference>
<dbReference type="Gene3D" id="3.90.950.10">
    <property type="match status" value="1"/>
</dbReference>
<dbReference type="NCBIfam" id="TIGR00172">
    <property type="entry name" value="maf"/>
    <property type="match status" value="1"/>
</dbReference>
<comment type="caution">
    <text evidence="3">The sequence shown here is derived from an EMBL/GenBank/DDBJ whole genome shotgun (WGS) entry which is preliminary data.</text>
</comment>
<dbReference type="PANTHER" id="PTHR43213:SF5">
    <property type="entry name" value="BIFUNCTIONAL DTTP_UTP PYROPHOSPHATASE_METHYLTRANSFERASE PROTEIN-RELATED"/>
    <property type="match status" value="1"/>
</dbReference>
<dbReference type="PANTHER" id="PTHR43213">
    <property type="entry name" value="BIFUNCTIONAL DTTP/UTP PYROPHOSPHATASE/METHYLTRANSFERASE PROTEIN-RELATED"/>
    <property type="match status" value="1"/>
</dbReference>
<feature type="non-terminal residue" evidence="3">
    <location>
        <position position="1"/>
    </location>
</feature>
<evidence type="ECO:0000313" key="3">
    <source>
        <dbReference type="EMBL" id="KDE63240.1"/>
    </source>
</evidence>
<name>A0AB73BW62_9FUSO</name>
<reference evidence="3 4" key="1">
    <citation type="submission" date="2014-01" db="EMBL/GenBank/DDBJ databases">
        <title>Comparative genomics of Fusobacterium necrophorum wild isolates.</title>
        <authorList>
            <person name="Kittichotirat W."/>
            <person name="Bumgarner R.E."/>
            <person name="Lawrence P."/>
        </authorList>
    </citation>
    <scope>NUCLEOTIDE SEQUENCE [LARGE SCALE GENOMIC DNA]</scope>
    <source>
        <strain evidence="3 4">BL</strain>
    </source>
</reference>
<dbReference type="Proteomes" id="UP000027473">
    <property type="component" value="Unassembled WGS sequence"/>
</dbReference>